<dbReference type="Pfam" id="PF11153">
    <property type="entry name" value="DUF2931"/>
    <property type="match status" value="1"/>
</dbReference>
<dbReference type="Proteomes" id="UP000218554">
    <property type="component" value="Chromosome"/>
</dbReference>
<evidence type="ECO:0000313" key="1">
    <source>
        <dbReference type="EMBL" id="BAU74933.1"/>
    </source>
</evidence>
<name>A0AAD1C0W4_METFU</name>
<sequence>MSFIPMPERHWLLAFSLTWFLAGCATGANKLPYDAWFLGFFAPNYMEVWIETADAVDIRDRVFRRAMSGMAAIQTPRNLQGDPTGWPERPGGGTSKRVIGADLPRLIYVRWQSLVEPQTYEAYIVIPEATRQAMLKGERAYCRADDQWITDYRDMLSIGLAPGGIAKAWIRGPCLSPIEVTRVEGKVVKKGPYDGTSSGKHRPLSEASNAYIEKYGIPYGSW</sequence>
<reference evidence="2" key="1">
    <citation type="submission" date="2015-05" db="EMBL/GenBank/DDBJ databases">
        <title>Draft genome sequencing of a biphenyl-degrading bacterium, Pseudomonas balearica KF707 (=NBRC110670).</title>
        <authorList>
            <person name="Kimura N."/>
            <person name="Hirose J."/>
            <person name="Watanabe T."/>
            <person name="Suenaga H."/>
            <person name="Fujihara H."/>
            <person name="Noguchi M."/>
            <person name="Hashimoto M."/>
            <person name="Shimodaira J."/>
            <person name="Tsuchikane K."/>
            <person name="Hosoyama A."/>
            <person name="Yamazoe A."/>
            <person name="Fujita N."/>
            <person name="Furukawa K."/>
        </authorList>
    </citation>
    <scope>NUCLEOTIDE SEQUENCE [LARGE SCALE GENOMIC DNA]</scope>
    <source>
        <strain evidence="2">DSM 10086 / NBRC 110670 / KF707</strain>
    </source>
</reference>
<evidence type="ECO:0008006" key="3">
    <source>
        <dbReference type="Google" id="ProtNLM"/>
    </source>
</evidence>
<organism evidence="1 2">
    <name type="scientific">Metapseudomonas furukawaii</name>
    <name type="common">Pseudomonas furukawaii</name>
    <dbReference type="NCBI Taxonomy" id="1149133"/>
    <lineage>
        <taxon>Bacteria</taxon>
        <taxon>Pseudomonadati</taxon>
        <taxon>Pseudomonadota</taxon>
        <taxon>Gammaproteobacteria</taxon>
        <taxon>Pseudomonadales</taxon>
        <taxon>Pseudomonadaceae</taxon>
        <taxon>Metapseudomonas</taxon>
    </lineage>
</organism>
<protein>
    <recommendedName>
        <fullName evidence="3">DUF2931 family protein</fullName>
    </recommendedName>
</protein>
<dbReference type="AlphaFoldDB" id="A0AAD1C0W4"/>
<dbReference type="KEGG" id="pfuw:KF707C_32450"/>
<accession>A0AAD1C0W4</accession>
<dbReference type="EMBL" id="AP014862">
    <property type="protein sequence ID" value="BAU74933.1"/>
    <property type="molecule type" value="Genomic_DNA"/>
</dbReference>
<gene>
    <name evidence="1" type="ORF">KF707C_32450</name>
</gene>
<keyword evidence="2" id="KW-1185">Reference proteome</keyword>
<evidence type="ECO:0000313" key="2">
    <source>
        <dbReference type="Proteomes" id="UP000218554"/>
    </source>
</evidence>
<proteinExistence type="predicted"/>
<reference evidence="1 2" key="2">
    <citation type="journal article" date="2017" name="Int. J. Syst. Evol. Microbiol.">
        <title>Pseudomonas furukawaii sp. nov., a polychlorinated biphenyl-degrading bacterium isolated from biphenyl-contaminated soil in Japan.</title>
        <authorList>
            <person name="Kimura N."/>
            <person name="Watanabe T."/>
            <person name="Suenaga H."/>
            <person name="Fujihara H."/>
            <person name="Futagami T."/>
            <person name="Goto M."/>
            <person name="Hanada S."/>
            <person name="Hirose J."/>
        </authorList>
    </citation>
    <scope>NUCLEOTIDE SEQUENCE [LARGE SCALE GENOMIC DNA]</scope>
    <source>
        <strain evidence="2">DSM 10086 / NBRC 110670 / KF707</strain>
    </source>
</reference>
<dbReference type="InterPro" id="IPR021326">
    <property type="entry name" value="DUF2931"/>
</dbReference>